<comment type="subcellular location">
    <subcellularLocation>
        <location evidence="12">Cell membrane</location>
        <topology evidence="12">Multi-pass membrane protein</topology>
    </subcellularLocation>
    <subcellularLocation>
        <location evidence="1">Membrane</location>
        <topology evidence="1">Multi-pass membrane protein</topology>
    </subcellularLocation>
</comment>
<evidence type="ECO:0000313" key="15">
    <source>
        <dbReference type="EMBL" id="XAG22499.1"/>
    </source>
</evidence>
<evidence type="ECO:0000259" key="13">
    <source>
        <dbReference type="Pfam" id="PF02705"/>
    </source>
</evidence>
<keyword evidence="10 12" id="KW-0406">Ion transport</keyword>
<sequence>MKPSQKSTSSLALLAVGIVYGDIGTSPLYALKEVFFSHHPLIINPTNVLGILSLVFWAFIIIVSVKYLLFITQADQNGEGGILTLASIAKTHCPHSFKPVVLLLGLLAAGFFFGEAVITPAMSVLSAVEGIAVAKASLAPYVLPIALAIICVLFAIQVLGTELIGRFFAPIMLLWFITLGVLGFIAIIKQPQVLAAVNPYYAWHFIATHGAYSLIILGVVVLSVTGVEALYADMGHIGITPIRWAWFTIVLPSLLFNYFGQGAYLLQTQGIERQTFYGLVPHSLLWPLIILATLAAIIASQAVISGIFSLTRQAMNYGYLPPLKITHTSAHSQGQIYVPAANLLLFASVMMVMASFKSSANLAAAYGIAVTAIMTISSLLILVVMRYGWHWRLRYVIVMGAIFISLDVLLLISTSTKFSHGGWLPIVLGGGVFLIMYIWQQQKQRLLEQSGSDLSLPAMITSLEGETFQRTQRTAVYFSRSSVHVPRSLIHNLKYNKVLHERNVLMTFQSESQPYVHPCRRAEITQLSETFWQVIIHTGYQETLEIDQVMHSCALKGLFLHPNETIFFLSAEHIQAQKIGLWHDFKAKLFILLSKHALLTSERLNIPSDRLIEMGVYREI</sequence>
<gene>
    <name evidence="12" type="primary">kup</name>
    <name evidence="15" type="ORF">MRN70_06785</name>
</gene>
<dbReference type="Pfam" id="PF22776">
    <property type="entry name" value="K_trans_C"/>
    <property type="match status" value="1"/>
</dbReference>
<feature type="domain" description="K+ potassium transporter C-terminal" evidence="14">
    <location>
        <begin position="473"/>
        <end position="620"/>
    </location>
</feature>
<feature type="transmembrane region" description="Helical" evidence="12">
    <location>
        <begin position="45"/>
        <end position="69"/>
    </location>
</feature>
<feature type="transmembrane region" description="Helical" evidence="12">
    <location>
        <begin position="200"/>
        <end position="232"/>
    </location>
</feature>
<dbReference type="InterPro" id="IPR053951">
    <property type="entry name" value="K_trans_N"/>
</dbReference>
<dbReference type="InterPro" id="IPR053952">
    <property type="entry name" value="K_trans_C"/>
</dbReference>
<evidence type="ECO:0000256" key="10">
    <source>
        <dbReference type="ARBA" id="ARBA00023065"/>
    </source>
</evidence>
<evidence type="ECO:0000256" key="1">
    <source>
        <dbReference type="ARBA" id="ARBA00004141"/>
    </source>
</evidence>
<comment type="catalytic activity">
    <reaction evidence="12">
        <text>K(+)(in) + H(+)(in) = K(+)(out) + H(+)(out)</text>
        <dbReference type="Rhea" id="RHEA:28490"/>
        <dbReference type="ChEBI" id="CHEBI:15378"/>
        <dbReference type="ChEBI" id="CHEBI:29103"/>
    </reaction>
</comment>
<feature type="transmembrane region" description="Helical" evidence="12">
    <location>
        <begin position="362"/>
        <end position="383"/>
    </location>
</feature>
<keyword evidence="6 12" id="KW-0812">Transmembrane</keyword>
<dbReference type="EMBL" id="CP095338">
    <property type="protein sequence ID" value="XAG22499.1"/>
    <property type="molecule type" value="Genomic_DNA"/>
</dbReference>
<accession>A0AAU6SR68</accession>
<evidence type="ECO:0000256" key="11">
    <source>
        <dbReference type="ARBA" id="ARBA00023136"/>
    </source>
</evidence>
<organism evidence="15">
    <name type="scientific">bacterium 19PA01SH03</name>
    <dbReference type="NCBI Taxonomy" id="2920705"/>
    <lineage>
        <taxon>Bacteria</taxon>
    </lineage>
</organism>
<feature type="transmembrane region" description="Helical" evidence="12">
    <location>
        <begin position="336"/>
        <end position="356"/>
    </location>
</feature>
<feature type="transmembrane region" description="Helical" evidence="12">
    <location>
        <begin position="138"/>
        <end position="160"/>
    </location>
</feature>
<evidence type="ECO:0000256" key="12">
    <source>
        <dbReference type="HAMAP-Rule" id="MF_01522"/>
    </source>
</evidence>
<evidence type="ECO:0000256" key="9">
    <source>
        <dbReference type="ARBA" id="ARBA00022989"/>
    </source>
</evidence>
<keyword evidence="9 12" id="KW-1133">Transmembrane helix</keyword>
<keyword evidence="5 12" id="KW-0633">Potassium transport</keyword>
<feature type="transmembrane region" description="Helical" evidence="12">
    <location>
        <begin position="100"/>
        <end position="118"/>
    </location>
</feature>
<feature type="transmembrane region" description="Helical" evidence="12">
    <location>
        <begin position="395"/>
        <end position="416"/>
    </location>
</feature>
<protein>
    <recommendedName>
        <fullName evidence="12">Probable potassium transport system protein Kup</fullName>
    </recommendedName>
</protein>
<keyword evidence="3 12" id="KW-0813">Transport</keyword>
<comment type="function">
    <text evidence="12">Transport of potassium into the cell. Likely operates as a K(+):H(+) symporter.</text>
</comment>
<dbReference type="Pfam" id="PF02705">
    <property type="entry name" value="K_trans"/>
    <property type="match status" value="1"/>
</dbReference>
<feature type="transmembrane region" description="Helical" evidence="12">
    <location>
        <begin position="167"/>
        <end position="188"/>
    </location>
</feature>
<dbReference type="InterPro" id="IPR003855">
    <property type="entry name" value="K+_transporter"/>
</dbReference>
<reference evidence="15" key="1">
    <citation type="submission" date="2022-03" db="EMBL/GenBank/DDBJ databases">
        <title>Sea Food Isolates.</title>
        <authorList>
            <person name="Li c."/>
        </authorList>
    </citation>
    <scope>NUCLEOTIDE SEQUENCE</scope>
    <source>
        <strain evidence="15">19PA01SH03</strain>
    </source>
</reference>
<dbReference type="GO" id="GO:0005886">
    <property type="term" value="C:plasma membrane"/>
    <property type="evidence" value="ECO:0007669"/>
    <property type="project" value="UniProtKB-SubCell"/>
</dbReference>
<evidence type="ECO:0000256" key="7">
    <source>
        <dbReference type="ARBA" id="ARBA00022847"/>
    </source>
</evidence>
<comment type="similarity">
    <text evidence="2 12">Belongs to the HAK/KUP transporter (TC 2.A.72) family.</text>
</comment>
<evidence type="ECO:0000259" key="14">
    <source>
        <dbReference type="Pfam" id="PF22776"/>
    </source>
</evidence>
<name>A0AAU6SR68_UNCXX</name>
<dbReference type="PANTHER" id="PTHR30540">
    <property type="entry name" value="OSMOTIC STRESS POTASSIUM TRANSPORTER"/>
    <property type="match status" value="1"/>
</dbReference>
<dbReference type="GO" id="GO:0015293">
    <property type="term" value="F:symporter activity"/>
    <property type="evidence" value="ECO:0007669"/>
    <property type="project" value="UniProtKB-UniRule"/>
</dbReference>
<feature type="transmembrane region" description="Helical" evidence="12">
    <location>
        <begin position="284"/>
        <end position="310"/>
    </location>
</feature>
<evidence type="ECO:0000256" key="5">
    <source>
        <dbReference type="ARBA" id="ARBA00022538"/>
    </source>
</evidence>
<dbReference type="InterPro" id="IPR023051">
    <property type="entry name" value="Kup"/>
</dbReference>
<feature type="transmembrane region" description="Helical" evidence="12">
    <location>
        <begin position="422"/>
        <end position="439"/>
    </location>
</feature>
<dbReference type="GO" id="GO:0015079">
    <property type="term" value="F:potassium ion transmembrane transporter activity"/>
    <property type="evidence" value="ECO:0007669"/>
    <property type="project" value="UniProtKB-UniRule"/>
</dbReference>
<evidence type="ECO:0000256" key="2">
    <source>
        <dbReference type="ARBA" id="ARBA00007019"/>
    </source>
</evidence>
<evidence type="ECO:0000256" key="4">
    <source>
        <dbReference type="ARBA" id="ARBA00022475"/>
    </source>
</evidence>
<keyword evidence="8 12" id="KW-0630">Potassium</keyword>
<dbReference type="PANTHER" id="PTHR30540:SF79">
    <property type="entry name" value="LOW AFFINITY POTASSIUM TRANSPORT SYSTEM PROTEIN KUP"/>
    <property type="match status" value="1"/>
</dbReference>
<dbReference type="HAMAP" id="MF_01522">
    <property type="entry name" value="Kup"/>
    <property type="match status" value="1"/>
</dbReference>
<feature type="domain" description="K+ potassium transporter integral membrane" evidence="13">
    <location>
        <begin position="12"/>
        <end position="451"/>
    </location>
</feature>
<feature type="transmembrane region" description="Helical" evidence="12">
    <location>
        <begin position="244"/>
        <end position="264"/>
    </location>
</feature>
<keyword evidence="7 12" id="KW-0769">Symport</keyword>
<evidence type="ECO:0000256" key="6">
    <source>
        <dbReference type="ARBA" id="ARBA00022692"/>
    </source>
</evidence>
<keyword evidence="11 12" id="KW-0472">Membrane</keyword>
<keyword evidence="4 12" id="KW-1003">Cell membrane</keyword>
<proteinExistence type="inferred from homology"/>
<evidence type="ECO:0000256" key="8">
    <source>
        <dbReference type="ARBA" id="ARBA00022958"/>
    </source>
</evidence>
<dbReference type="AlphaFoldDB" id="A0AAU6SR68"/>
<evidence type="ECO:0000256" key="3">
    <source>
        <dbReference type="ARBA" id="ARBA00022448"/>
    </source>
</evidence>